<dbReference type="GO" id="GO:0000978">
    <property type="term" value="F:RNA polymerase II cis-regulatory region sequence-specific DNA binding"/>
    <property type="evidence" value="ECO:0007669"/>
    <property type="project" value="TreeGrafter"/>
</dbReference>
<dbReference type="PANTHER" id="PTHR23235">
    <property type="entry name" value="KRUEPPEL-LIKE TRANSCRIPTION FACTOR"/>
    <property type="match status" value="1"/>
</dbReference>
<dbReference type="GO" id="GO:0008270">
    <property type="term" value="F:zinc ion binding"/>
    <property type="evidence" value="ECO:0007669"/>
    <property type="project" value="UniProtKB-KW"/>
</dbReference>
<dbReference type="PROSITE" id="PS00028">
    <property type="entry name" value="ZINC_FINGER_C2H2_1"/>
    <property type="match status" value="1"/>
</dbReference>
<evidence type="ECO:0000256" key="5">
    <source>
        <dbReference type="SAM" id="MobiDB-lite"/>
    </source>
</evidence>
<comment type="caution">
    <text evidence="7">The sequence shown here is derived from an EMBL/GenBank/DDBJ whole genome shotgun (WGS) entry which is preliminary data.</text>
</comment>
<name>A0AAD7E785_9AGAR</name>
<gene>
    <name evidence="7" type="ORF">DFH08DRAFT_635102</name>
</gene>
<evidence type="ECO:0000256" key="1">
    <source>
        <dbReference type="ARBA" id="ARBA00022723"/>
    </source>
</evidence>
<keyword evidence="1" id="KW-0479">Metal-binding</keyword>
<protein>
    <recommendedName>
        <fullName evidence="6">C2H2-type domain-containing protein</fullName>
    </recommendedName>
</protein>
<dbReference type="AlphaFoldDB" id="A0AAD7E785"/>
<feature type="region of interest" description="Disordered" evidence="5">
    <location>
        <begin position="1"/>
        <end position="31"/>
    </location>
</feature>
<feature type="compositionally biased region" description="Polar residues" evidence="5">
    <location>
        <begin position="1"/>
        <end position="12"/>
    </location>
</feature>
<evidence type="ECO:0000256" key="2">
    <source>
        <dbReference type="ARBA" id="ARBA00022771"/>
    </source>
</evidence>
<dbReference type="Proteomes" id="UP001218218">
    <property type="component" value="Unassembled WGS sequence"/>
</dbReference>
<evidence type="ECO:0000313" key="8">
    <source>
        <dbReference type="Proteomes" id="UP001218218"/>
    </source>
</evidence>
<dbReference type="Gene3D" id="3.30.160.60">
    <property type="entry name" value="Classic Zinc Finger"/>
    <property type="match status" value="2"/>
</dbReference>
<dbReference type="SUPFAM" id="SSF57667">
    <property type="entry name" value="beta-beta-alpha zinc fingers"/>
    <property type="match status" value="1"/>
</dbReference>
<evidence type="ECO:0000256" key="3">
    <source>
        <dbReference type="ARBA" id="ARBA00022833"/>
    </source>
</evidence>
<dbReference type="GO" id="GO:0000981">
    <property type="term" value="F:DNA-binding transcription factor activity, RNA polymerase II-specific"/>
    <property type="evidence" value="ECO:0007669"/>
    <property type="project" value="TreeGrafter"/>
</dbReference>
<dbReference type="SMART" id="SM00355">
    <property type="entry name" value="ZnF_C2H2"/>
    <property type="match status" value="2"/>
</dbReference>
<sequence length="112" mass="12681">VSKQDVTPLRTSKASHNRRKQEAKYASPMPGCESTFTRRINLNGHLRAHSDERPFVCRWPECGRAFPRQHDCKRHKQLHTNYPSFVCGGGESGAGGCGKKFARMDALNRHCE</sequence>
<dbReference type="InterPro" id="IPR013087">
    <property type="entry name" value="Znf_C2H2_type"/>
</dbReference>
<evidence type="ECO:0000256" key="4">
    <source>
        <dbReference type="PROSITE-ProRule" id="PRU00042"/>
    </source>
</evidence>
<feature type="non-terminal residue" evidence="7">
    <location>
        <position position="112"/>
    </location>
</feature>
<feature type="domain" description="C2H2-type" evidence="6">
    <location>
        <begin position="25"/>
        <end position="54"/>
    </location>
</feature>
<reference evidence="7" key="1">
    <citation type="submission" date="2023-03" db="EMBL/GenBank/DDBJ databases">
        <title>Massive genome expansion in bonnet fungi (Mycena s.s.) driven by repeated elements and novel gene families across ecological guilds.</title>
        <authorList>
            <consortium name="Lawrence Berkeley National Laboratory"/>
            <person name="Harder C.B."/>
            <person name="Miyauchi S."/>
            <person name="Viragh M."/>
            <person name="Kuo A."/>
            <person name="Thoen E."/>
            <person name="Andreopoulos B."/>
            <person name="Lu D."/>
            <person name="Skrede I."/>
            <person name="Drula E."/>
            <person name="Henrissat B."/>
            <person name="Morin E."/>
            <person name="Kohler A."/>
            <person name="Barry K."/>
            <person name="LaButti K."/>
            <person name="Morin E."/>
            <person name="Salamov A."/>
            <person name="Lipzen A."/>
            <person name="Mereny Z."/>
            <person name="Hegedus B."/>
            <person name="Baldrian P."/>
            <person name="Stursova M."/>
            <person name="Weitz H."/>
            <person name="Taylor A."/>
            <person name="Grigoriev I.V."/>
            <person name="Nagy L.G."/>
            <person name="Martin F."/>
            <person name="Kauserud H."/>
        </authorList>
    </citation>
    <scope>NUCLEOTIDE SEQUENCE</scope>
    <source>
        <strain evidence="7">CBHHK002</strain>
    </source>
</reference>
<dbReference type="PANTHER" id="PTHR23235:SF120">
    <property type="entry name" value="KRUPPEL-LIKE FACTOR 15"/>
    <property type="match status" value="1"/>
</dbReference>
<feature type="domain" description="C2H2-type" evidence="6">
    <location>
        <begin position="55"/>
        <end position="84"/>
    </location>
</feature>
<dbReference type="PROSITE" id="PS50157">
    <property type="entry name" value="ZINC_FINGER_C2H2_2"/>
    <property type="match status" value="2"/>
</dbReference>
<dbReference type="EMBL" id="JARIHO010000130">
    <property type="protein sequence ID" value="KAJ7301630.1"/>
    <property type="molecule type" value="Genomic_DNA"/>
</dbReference>
<organism evidence="7 8">
    <name type="scientific">Mycena albidolilacea</name>
    <dbReference type="NCBI Taxonomy" id="1033008"/>
    <lineage>
        <taxon>Eukaryota</taxon>
        <taxon>Fungi</taxon>
        <taxon>Dikarya</taxon>
        <taxon>Basidiomycota</taxon>
        <taxon>Agaricomycotina</taxon>
        <taxon>Agaricomycetes</taxon>
        <taxon>Agaricomycetidae</taxon>
        <taxon>Agaricales</taxon>
        <taxon>Marasmiineae</taxon>
        <taxon>Mycenaceae</taxon>
        <taxon>Mycena</taxon>
    </lineage>
</organism>
<keyword evidence="3" id="KW-0862">Zinc</keyword>
<evidence type="ECO:0000313" key="7">
    <source>
        <dbReference type="EMBL" id="KAJ7301630.1"/>
    </source>
</evidence>
<feature type="non-terminal residue" evidence="7">
    <location>
        <position position="1"/>
    </location>
</feature>
<dbReference type="InterPro" id="IPR036236">
    <property type="entry name" value="Znf_C2H2_sf"/>
</dbReference>
<evidence type="ECO:0000259" key="6">
    <source>
        <dbReference type="PROSITE" id="PS50157"/>
    </source>
</evidence>
<proteinExistence type="predicted"/>
<keyword evidence="2 4" id="KW-0863">Zinc-finger</keyword>
<keyword evidence="8" id="KW-1185">Reference proteome</keyword>
<accession>A0AAD7E785</accession>